<dbReference type="OrthoDB" id="428578at2"/>
<comment type="caution">
    <text evidence="3">The sequence shown here is derived from an EMBL/GenBank/DDBJ whole genome shotgun (WGS) entry which is preliminary data.</text>
</comment>
<keyword evidence="2" id="KW-0812">Transmembrane</keyword>
<accession>A0A401IM68</accession>
<proteinExistence type="predicted"/>
<keyword evidence="2" id="KW-1133">Transmembrane helix</keyword>
<reference evidence="4" key="1">
    <citation type="submission" date="2017-05" db="EMBL/GenBank/DDBJ databases">
        <title>Physiological properties and genetic analysis related to exopolysaccharide production of fresh-water unicellular cyanobacterium Aphanothece sacrum, Suizenji Nori, that has been cultured as a food source in Japan.</title>
        <authorList>
            <person name="Kanesaki Y."/>
            <person name="Yoshikawa S."/>
            <person name="Ohki K."/>
        </authorList>
    </citation>
    <scope>NUCLEOTIDE SEQUENCE [LARGE SCALE GENOMIC DNA]</scope>
    <source>
        <strain evidence="4">FPU1</strain>
    </source>
</reference>
<dbReference type="RefSeq" id="WP_124972824.1">
    <property type="nucleotide sequence ID" value="NZ_BDQK01000016.1"/>
</dbReference>
<evidence type="ECO:0000313" key="3">
    <source>
        <dbReference type="EMBL" id="GBF82352.1"/>
    </source>
</evidence>
<dbReference type="EMBL" id="BDQK01000016">
    <property type="protein sequence ID" value="GBF82352.1"/>
    <property type="molecule type" value="Genomic_DNA"/>
</dbReference>
<feature type="region of interest" description="Disordered" evidence="1">
    <location>
        <begin position="217"/>
        <end position="244"/>
    </location>
</feature>
<feature type="transmembrane region" description="Helical" evidence="2">
    <location>
        <begin position="66"/>
        <end position="87"/>
    </location>
</feature>
<gene>
    <name evidence="3" type="ORF">AsFPU1_3780</name>
</gene>
<organism evidence="3 4">
    <name type="scientific">Aphanothece sacrum FPU1</name>
    <dbReference type="NCBI Taxonomy" id="1920663"/>
    <lineage>
        <taxon>Bacteria</taxon>
        <taxon>Bacillati</taxon>
        <taxon>Cyanobacteriota</taxon>
        <taxon>Cyanophyceae</taxon>
        <taxon>Oscillatoriophycideae</taxon>
        <taxon>Chroococcales</taxon>
        <taxon>Aphanothecaceae</taxon>
        <taxon>Aphanothece</taxon>
    </lineage>
</organism>
<dbReference type="Proteomes" id="UP000287247">
    <property type="component" value="Unassembled WGS sequence"/>
</dbReference>
<dbReference type="AlphaFoldDB" id="A0A401IM68"/>
<name>A0A401IM68_APHSA</name>
<keyword evidence="2" id="KW-0472">Membrane</keyword>
<evidence type="ECO:0000256" key="1">
    <source>
        <dbReference type="SAM" id="MobiDB-lite"/>
    </source>
</evidence>
<evidence type="ECO:0000256" key="2">
    <source>
        <dbReference type="SAM" id="Phobius"/>
    </source>
</evidence>
<sequence>MNPINISNLSELTTDHLPINDDQPLIDILEVSKPMIEDETLNIQEEPDNIIPVWVKNWLNPLITPWGIGSFALLLLTNLMIVGGQLWQAKQLNIAQKSSQINTSVVSPQKPTITSSLNLARSHSQTFFLDSLSILTPQYSSTKVANSSVGVNVPNTVYRTQTPLSLSQALLPPSLQPQLIPSYSMSEVPISIPIPPKVQTPSKIAMPIAPPTVPIPSVKPIGIEPPPPPPSVSNISPDDKVRQSIQQQLRQEEANGSTIPLGFNQKTRLEMQNQQNKVTPALLPRQINRLEKLQEREVLDSVNNGRSNN</sequence>
<evidence type="ECO:0000313" key="4">
    <source>
        <dbReference type="Proteomes" id="UP000287247"/>
    </source>
</evidence>
<protein>
    <submittedName>
        <fullName evidence="3">Uncharacterized protein</fullName>
    </submittedName>
</protein>
<keyword evidence="4" id="KW-1185">Reference proteome</keyword>